<evidence type="ECO:0000256" key="6">
    <source>
        <dbReference type="SAM" id="SignalP"/>
    </source>
</evidence>
<evidence type="ECO:0000256" key="5">
    <source>
        <dbReference type="RuleBase" id="RU361187"/>
    </source>
</evidence>
<keyword evidence="2 5" id="KW-0378">Hydrolase</keyword>
<dbReference type="Proteomes" id="UP000283850">
    <property type="component" value="Unassembled WGS sequence"/>
</dbReference>
<dbReference type="InterPro" id="IPR051795">
    <property type="entry name" value="Glycosyl_Hydrlase_43"/>
</dbReference>
<evidence type="ECO:0000313" key="8">
    <source>
        <dbReference type="Proteomes" id="UP000283850"/>
    </source>
</evidence>
<dbReference type="PANTHER" id="PTHR42812:SF14">
    <property type="entry name" value="SECRETED PROTEIN"/>
    <property type="match status" value="1"/>
</dbReference>
<dbReference type="AlphaFoldDB" id="A0A412YB95"/>
<name>A0A412YB95_9BACE</name>
<feature type="site" description="Important for catalytic activity, responsible for pKa modulation of the active site Glu and correct orientation of both the proton donor and substrate" evidence="4">
    <location>
        <position position="196"/>
    </location>
</feature>
<dbReference type="GO" id="GO:0005975">
    <property type="term" value="P:carbohydrate metabolic process"/>
    <property type="evidence" value="ECO:0007669"/>
    <property type="project" value="InterPro"/>
</dbReference>
<proteinExistence type="inferred from homology"/>
<accession>A0A412YB95</accession>
<evidence type="ECO:0000313" key="7">
    <source>
        <dbReference type="EMBL" id="RGV54651.1"/>
    </source>
</evidence>
<feature type="chain" id="PRO_5019569998" evidence="6">
    <location>
        <begin position="23"/>
        <end position="380"/>
    </location>
</feature>
<dbReference type="InterPro" id="IPR006710">
    <property type="entry name" value="Glyco_hydro_43"/>
</dbReference>
<evidence type="ECO:0000256" key="3">
    <source>
        <dbReference type="ARBA" id="ARBA00023295"/>
    </source>
</evidence>
<dbReference type="RefSeq" id="WP_118420792.1">
    <property type="nucleotide sequence ID" value="NZ_QRZF01000005.1"/>
</dbReference>
<dbReference type="Gene3D" id="2.115.10.20">
    <property type="entry name" value="Glycosyl hydrolase domain, family 43"/>
    <property type="match status" value="1"/>
</dbReference>
<dbReference type="Pfam" id="PF04616">
    <property type="entry name" value="Glyco_hydro_43"/>
    <property type="match status" value="1"/>
</dbReference>
<sequence>MMRNRLFFCFILLIGVSFLAKAQDKKEIRKAVKQHNRAVYLKDGWIRDPYIYLCEDGFYYLTGTTPTYGDTREAGDPYNLGLDHVSRKMGLKPSIVGYQIRVWRSPDLAEWEYLGEPFSLEKGYWARQFPDAFQNKSKKNWLLWAPEMYRVDGKWVFVHTSPEPVGNGANLIIADHADKNDSFAFPMGDDMRDKHDPSLFRDDDGTWYLTWSNTEIAPLKPDFQGLAAKPVHIDPSDRSIGHEGATIRKIGKKYVLFGTAWSTDDSRKGSYNLYYCTADRITGPYSERRFAGRFLGHGTPFQDKKGQWWCTAFFNGNIAPVSKLGIQNRDLSETAQTINEQGTTIVPLEIKTGKDGDVYIRAIDPAYAVPGPDEVQRFQP</sequence>
<feature type="signal peptide" evidence="6">
    <location>
        <begin position="1"/>
        <end position="22"/>
    </location>
</feature>
<comment type="caution">
    <text evidence="7">The sequence shown here is derived from an EMBL/GenBank/DDBJ whole genome shotgun (WGS) entry which is preliminary data.</text>
</comment>
<gene>
    <name evidence="7" type="ORF">DWW10_09090</name>
</gene>
<comment type="similarity">
    <text evidence="1 5">Belongs to the glycosyl hydrolase 43 family.</text>
</comment>
<evidence type="ECO:0000256" key="4">
    <source>
        <dbReference type="PIRSR" id="PIRSR606710-2"/>
    </source>
</evidence>
<dbReference type="CDD" id="cd08986">
    <property type="entry name" value="GH43-like"/>
    <property type="match status" value="1"/>
</dbReference>
<protein>
    <submittedName>
        <fullName evidence="7">Beta-xylosidase</fullName>
    </submittedName>
</protein>
<evidence type="ECO:0000256" key="1">
    <source>
        <dbReference type="ARBA" id="ARBA00009865"/>
    </source>
</evidence>
<keyword evidence="6" id="KW-0732">Signal</keyword>
<dbReference type="EMBL" id="QRZF01000005">
    <property type="protein sequence ID" value="RGV54651.1"/>
    <property type="molecule type" value="Genomic_DNA"/>
</dbReference>
<dbReference type="InterPro" id="IPR023296">
    <property type="entry name" value="Glyco_hydro_beta-prop_sf"/>
</dbReference>
<dbReference type="PANTHER" id="PTHR42812">
    <property type="entry name" value="BETA-XYLOSIDASE"/>
    <property type="match status" value="1"/>
</dbReference>
<keyword evidence="3 5" id="KW-0326">Glycosidase</keyword>
<dbReference type="GO" id="GO:0004553">
    <property type="term" value="F:hydrolase activity, hydrolyzing O-glycosyl compounds"/>
    <property type="evidence" value="ECO:0007669"/>
    <property type="project" value="InterPro"/>
</dbReference>
<evidence type="ECO:0000256" key="2">
    <source>
        <dbReference type="ARBA" id="ARBA00022801"/>
    </source>
</evidence>
<dbReference type="SUPFAM" id="SSF75005">
    <property type="entry name" value="Arabinanase/levansucrase/invertase"/>
    <property type="match status" value="1"/>
</dbReference>
<organism evidence="7 8">
    <name type="scientific">Bacteroides intestinalis</name>
    <dbReference type="NCBI Taxonomy" id="329854"/>
    <lineage>
        <taxon>Bacteria</taxon>
        <taxon>Pseudomonadati</taxon>
        <taxon>Bacteroidota</taxon>
        <taxon>Bacteroidia</taxon>
        <taxon>Bacteroidales</taxon>
        <taxon>Bacteroidaceae</taxon>
        <taxon>Bacteroides</taxon>
    </lineage>
</organism>
<reference evidence="7 8" key="1">
    <citation type="submission" date="2018-08" db="EMBL/GenBank/DDBJ databases">
        <title>A genome reference for cultivated species of the human gut microbiota.</title>
        <authorList>
            <person name="Zou Y."/>
            <person name="Xue W."/>
            <person name="Luo G."/>
        </authorList>
    </citation>
    <scope>NUCLEOTIDE SEQUENCE [LARGE SCALE GENOMIC DNA]</scope>
    <source>
        <strain evidence="7 8">AF14-32</strain>
    </source>
</reference>